<dbReference type="EMBL" id="QTJV01000001">
    <property type="protein sequence ID" value="RFM37054.1"/>
    <property type="molecule type" value="Genomic_DNA"/>
</dbReference>
<gene>
    <name evidence="1" type="ORF">DXN04_06025</name>
</gene>
<name>A0A3E1PA61_9BACT</name>
<comment type="caution">
    <text evidence="1">The sequence shown here is derived from an EMBL/GenBank/DDBJ whole genome shotgun (WGS) entry which is preliminary data.</text>
</comment>
<dbReference type="Proteomes" id="UP000261174">
    <property type="component" value="Unassembled WGS sequence"/>
</dbReference>
<reference evidence="1 2" key="1">
    <citation type="submission" date="2018-08" db="EMBL/GenBank/DDBJ databases">
        <title>Chitinophaga sp. K20C18050901, a novel bacterium isolated from forest soil.</title>
        <authorList>
            <person name="Wang C."/>
        </authorList>
    </citation>
    <scope>NUCLEOTIDE SEQUENCE [LARGE SCALE GENOMIC DNA]</scope>
    <source>
        <strain evidence="1 2">K20C18050901</strain>
    </source>
</reference>
<proteinExistence type="predicted"/>
<evidence type="ECO:0000313" key="1">
    <source>
        <dbReference type="EMBL" id="RFM37054.1"/>
    </source>
</evidence>
<evidence type="ECO:0000313" key="2">
    <source>
        <dbReference type="Proteomes" id="UP000261174"/>
    </source>
</evidence>
<keyword evidence="2" id="KW-1185">Reference proteome</keyword>
<organism evidence="1 2">
    <name type="scientific">Chitinophaga silvisoli</name>
    <dbReference type="NCBI Taxonomy" id="2291814"/>
    <lineage>
        <taxon>Bacteria</taxon>
        <taxon>Pseudomonadati</taxon>
        <taxon>Bacteroidota</taxon>
        <taxon>Chitinophagia</taxon>
        <taxon>Chitinophagales</taxon>
        <taxon>Chitinophagaceae</taxon>
        <taxon>Chitinophaga</taxon>
    </lineage>
</organism>
<sequence length="125" mass="14213">MGVKKSRILSLLPTILDTQKTLAMTLSFASILSALRRCTGKKLQSKHVVKTPCTNFIPIIIFGSYRNAEMSHLTCVTEDFLKKIFCSPFHRFYQQQMKVLANDLSLFGMAHLLLIFFNNLKTANL</sequence>
<protein>
    <submittedName>
        <fullName evidence="1">Uncharacterized protein</fullName>
    </submittedName>
</protein>
<dbReference type="AlphaFoldDB" id="A0A3E1PA61"/>
<accession>A0A3E1PA61</accession>